<sequence>MKDSITKTYLLKTVISLFLLLIILDITLILYAFDYAIIYMKPSFYIALVASHGILFHFLTLPLSR</sequence>
<evidence type="ECO:0000256" key="1">
    <source>
        <dbReference type="SAM" id="Phobius"/>
    </source>
</evidence>
<protein>
    <submittedName>
        <fullName evidence="2">Uncharacterized protein</fullName>
    </submittedName>
</protein>
<dbReference type="STRING" id="717606.PaecuDRAFT_4590"/>
<dbReference type="Proteomes" id="UP000005387">
    <property type="component" value="Unassembled WGS sequence"/>
</dbReference>
<gene>
    <name evidence="2" type="ORF">PaecuDRAFT_4590</name>
</gene>
<evidence type="ECO:0000313" key="2">
    <source>
        <dbReference type="EMBL" id="EFM08579.1"/>
    </source>
</evidence>
<dbReference type="AlphaFoldDB" id="E0IFZ9"/>
<dbReference type="EMBL" id="AEDD01000015">
    <property type="protein sequence ID" value="EFM08579.1"/>
    <property type="molecule type" value="Genomic_DNA"/>
</dbReference>
<accession>E0IFZ9</accession>
<reference evidence="2 3" key="1">
    <citation type="submission" date="2010-07" db="EMBL/GenBank/DDBJ databases">
        <title>The draft genome of Paenibacillus curdlanolyticus YK9.</title>
        <authorList>
            <consortium name="US DOE Joint Genome Institute (JGI-PGF)"/>
            <person name="Lucas S."/>
            <person name="Copeland A."/>
            <person name="Lapidus A."/>
            <person name="Cheng J.-F."/>
            <person name="Bruce D."/>
            <person name="Goodwin L."/>
            <person name="Pitluck S."/>
            <person name="Land M.L."/>
            <person name="Hauser L."/>
            <person name="Chang Y.-J."/>
            <person name="Jeffries C."/>
            <person name="Anderson I.J."/>
            <person name="Johnson E."/>
            <person name="Loganathan U."/>
            <person name="Mulhopadhyay B."/>
            <person name="Kyrpides N."/>
            <person name="Woyke T.J."/>
        </authorList>
    </citation>
    <scope>NUCLEOTIDE SEQUENCE [LARGE SCALE GENOMIC DNA]</scope>
    <source>
        <strain evidence="2 3">YK9</strain>
    </source>
</reference>
<feature type="transmembrane region" description="Helical" evidence="1">
    <location>
        <begin position="44"/>
        <end position="63"/>
    </location>
</feature>
<keyword evidence="3" id="KW-1185">Reference proteome</keyword>
<name>E0IFZ9_9BACL</name>
<feature type="transmembrane region" description="Helical" evidence="1">
    <location>
        <begin position="9"/>
        <end position="32"/>
    </location>
</feature>
<organism evidence="2 3">
    <name type="scientific">Paenibacillus curdlanolyticus YK9</name>
    <dbReference type="NCBI Taxonomy" id="717606"/>
    <lineage>
        <taxon>Bacteria</taxon>
        <taxon>Bacillati</taxon>
        <taxon>Bacillota</taxon>
        <taxon>Bacilli</taxon>
        <taxon>Bacillales</taxon>
        <taxon>Paenibacillaceae</taxon>
        <taxon>Paenibacillus</taxon>
    </lineage>
</organism>
<keyword evidence="1" id="KW-0472">Membrane</keyword>
<evidence type="ECO:0000313" key="3">
    <source>
        <dbReference type="Proteomes" id="UP000005387"/>
    </source>
</evidence>
<keyword evidence="1" id="KW-1133">Transmembrane helix</keyword>
<keyword evidence="1" id="KW-0812">Transmembrane</keyword>
<proteinExistence type="predicted"/>